<dbReference type="EC" id="3.7.1.3" evidence="4 5"/>
<dbReference type="SUPFAM" id="SSF53383">
    <property type="entry name" value="PLP-dependent transferases"/>
    <property type="match status" value="1"/>
</dbReference>
<comment type="cofactor">
    <cofactor evidence="4 6">
        <name>pyridoxal 5'-phosphate</name>
        <dbReference type="ChEBI" id="CHEBI:597326"/>
    </cofactor>
</comment>
<comment type="caution">
    <text evidence="7">The sequence shown here is derived from an EMBL/GenBank/DDBJ whole genome shotgun (WGS) entry which is preliminary data.</text>
</comment>
<dbReference type="Gene3D" id="3.40.640.10">
    <property type="entry name" value="Type I PLP-dependent aspartate aminotransferase-like (Major domain)"/>
    <property type="match status" value="1"/>
</dbReference>
<comment type="catalytic activity">
    <reaction evidence="6">
        <text>3-hydroxy-L-kynurenine + H2O = 3-hydroxyanthranilate + L-alanine + H(+)</text>
        <dbReference type="Rhea" id="RHEA:25143"/>
        <dbReference type="ChEBI" id="CHEBI:15377"/>
        <dbReference type="ChEBI" id="CHEBI:15378"/>
        <dbReference type="ChEBI" id="CHEBI:36559"/>
        <dbReference type="ChEBI" id="CHEBI:57972"/>
        <dbReference type="ChEBI" id="CHEBI:58125"/>
        <dbReference type="EC" id="3.7.1.3"/>
    </reaction>
</comment>
<comment type="pathway">
    <text evidence="4 6">Amino-acid degradation; L-kynurenine degradation; L-alanine and anthranilate from L-kynurenine: step 1/1.</text>
</comment>
<dbReference type="InterPro" id="IPR015421">
    <property type="entry name" value="PyrdxlP-dep_Trfase_major"/>
</dbReference>
<keyword evidence="8" id="KW-1185">Reference proteome</keyword>
<dbReference type="GO" id="GO:0030429">
    <property type="term" value="F:kynureninase activity"/>
    <property type="evidence" value="ECO:0007669"/>
    <property type="project" value="UniProtKB-UniRule"/>
</dbReference>
<evidence type="ECO:0000256" key="1">
    <source>
        <dbReference type="ARBA" id="ARBA00022642"/>
    </source>
</evidence>
<feature type="binding site" evidence="4">
    <location>
        <position position="221"/>
    </location>
    <ligand>
        <name>pyridoxal 5'-phosphate</name>
        <dbReference type="ChEBI" id="CHEBI:597326"/>
    </ligand>
</feature>
<dbReference type="InterPro" id="IPR015422">
    <property type="entry name" value="PyrdxlP-dep_Trfase_small"/>
</dbReference>
<dbReference type="GO" id="GO:0043420">
    <property type="term" value="P:anthranilate metabolic process"/>
    <property type="evidence" value="ECO:0007669"/>
    <property type="project" value="TreeGrafter"/>
</dbReference>
<proteinExistence type="inferred from homology"/>
<dbReference type="GO" id="GO:0097053">
    <property type="term" value="P:L-kynurenine catabolic process"/>
    <property type="evidence" value="ECO:0007669"/>
    <property type="project" value="UniProtKB-UniRule"/>
</dbReference>
<keyword evidence="1 4" id="KW-0662">Pyridine nucleotide biosynthesis</keyword>
<dbReference type="RefSeq" id="WP_013464117.1">
    <property type="nucleotide sequence ID" value="NZ_BJXY01000025.1"/>
</dbReference>
<comment type="pathway">
    <text evidence="4 6">Cofactor biosynthesis; NAD(+) biosynthesis; quinolinate from L-kynurenine: step 2/3.</text>
</comment>
<dbReference type="InterPro" id="IPR010111">
    <property type="entry name" value="Kynureninase"/>
</dbReference>
<evidence type="ECO:0000313" key="7">
    <source>
        <dbReference type="EMBL" id="GLQ02092.1"/>
    </source>
</evidence>
<name>A0AA37S1E4_9GAMM</name>
<evidence type="ECO:0000256" key="2">
    <source>
        <dbReference type="ARBA" id="ARBA00022801"/>
    </source>
</evidence>
<dbReference type="GeneID" id="99694581"/>
<feature type="binding site" evidence="4">
    <location>
        <position position="196"/>
    </location>
    <ligand>
        <name>pyridoxal 5'-phosphate</name>
        <dbReference type="ChEBI" id="CHEBI:597326"/>
    </ligand>
</feature>
<dbReference type="PANTHER" id="PTHR14084">
    <property type="entry name" value="KYNURENINASE"/>
    <property type="match status" value="1"/>
</dbReference>
<dbReference type="PIRSF" id="PIRSF038800">
    <property type="entry name" value="KYNU"/>
    <property type="match status" value="1"/>
</dbReference>
<dbReference type="GO" id="GO:0019805">
    <property type="term" value="P:quinolinate biosynthetic process"/>
    <property type="evidence" value="ECO:0007669"/>
    <property type="project" value="UniProtKB-UniRule"/>
</dbReference>
<accession>A0AA37S1E4</accession>
<feature type="binding site" evidence="4">
    <location>
        <begin position="124"/>
        <end position="127"/>
    </location>
    <ligand>
        <name>pyridoxal 5'-phosphate</name>
        <dbReference type="ChEBI" id="CHEBI:597326"/>
    </ligand>
</feature>
<feature type="modified residue" description="N6-(pyridoxal phosphate)lysine" evidence="4">
    <location>
        <position position="222"/>
    </location>
</feature>
<dbReference type="HAMAP" id="MF_01970">
    <property type="entry name" value="Kynureninase"/>
    <property type="match status" value="1"/>
</dbReference>
<evidence type="ECO:0000256" key="5">
    <source>
        <dbReference type="NCBIfam" id="TIGR01814"/>
    </source>
</evidence>
<evidence type="ECO:0000256" key="6">
    <source>
        <dbReference type="PIRNR" id="PIRNR038800"/>
    </source>
</evidence>
<dbReference type="Pfam" id="PF22580">
    <property type="entry name" value="KYNU_C"/>
    <property type="match status" value="1"/>
</dbReference>
<evidence type="ECO:0000313" key="8">
    <source>
        <dbReference type="Proteomes" id="UP001161408"/>
    </source>
</evidence>
<dbReference type="PANTHER" id="PTHR14084:SF0">
    <property type="entry name" value="KYNURENINASE"/>
    <property type="match status" value="1"/>
</dbReference>
<gene>
    <name evidence="7" type="primary">kynU_1</name>
    <name evidence="4" type="synonym">kynU</name>
    <name evidence="7" type="ORF">GCM10007914_09730</name>
</gene>
<feature type="binding site" evidence="4">
    <location>
        <position position="96"/>
    </location>
    <ligand>
        <name>pyridoxal 5'-phosphate</name>
        <dbReference type="ChEBI" id="CHEBI:597326"/>
    </ligand>
</feature>
<feature type="binding site" evidence="4">
    <location>
        <position position="199"/>
    </location>
    <ligand>
        <name>pyridoxal 5'-phosphate</name>
        <dbReference type="ChEBI" id="CHEBI:597326"/>
    </ligand>
</feature>
<feature type="binding site" evidence="4">
    <location>
        <position position="97"/>
    </location>
    <ligand>
        <name>pyridoxal 5'-phosphate</name>
        <dbReference type="ChEBI" id="CHEBI:597326"/>
    </ligand>
</feature>
<keyword evidence="3 4" id="KW-0663">Pyridoxal phosphate</keyword>
<dbReference type="Proteomes" id="UP001161408">
    <property type="component" value="Unassembled WGS sequence"/>
</dbReference>
<dbReference type="InterPro" id="IPR015424">
    <property type="entry name" value="PyrdxlP-dep_Trfase"/>
</dbReference>
<dbReference type="GO" id="GO:0009435">
    <property type="term" value="P:NAD+ biosynthetic process"/>
    <property type="evidence" value="ECO:0007669"/>
    <property type="project" value="UniProtKB-UniRule"/>
</dbReference>
<protein>
    <recommendedName>
        <fullName evidence="4 5">Kynureninase</fullName>
        <ecNumber evidence="4 5">3.7.1.3</ecNumber>
    </recommendedName>
    <alternativeName>
        <fullName evidence="4">L-kynurenine hydrolase</fullName>
    </alternativeName>
</protein>
<feature type="binding site" evidence="4">
    <location>
        <position position="277"/>
    </location>
    <ligand>
        <name>pyridoxal 5'-phosphate</name>
        <dbReference type="ChEBI" id="CHEBI:597326"/>
    </ligand>
</feature>
<reference evidence="7" key="2">
    <citation type="submission" date="2023-01" db="EMBL/GenBank/DDBJ databases">
        <title>Draft genome sequence of Pseudoalteromonas tetraodonis strain NBRC 103034.</title>
        <authorList>
            <person name="Sun Q."/>
            <person name="Mori K."/>
        </authorList>
    </citation>
    <scope>NUCLEOTIDE SEQUENCE</scope>
    <source>
        <strain evidence="7">NBRC 103034</strain>
    </source>
</reference>
<keyword evidence="2 4" id="KW-0378">Hydrolase</keyword>
<dbReference type="Gene3D" id="3.90.1150.10">
    <property type="entry name" value="Aspartate Aminotransferase, domain 1"/>
    <property type="match status" value="1"/>
</dbReference>
<reference evidence="7" key="1">
    <citation type="journal article" date="2014" name="Int. J. Syst. Evol. Microbiol.">
        <title>Complete genome sequence of Corynebacterium casei LMG S-19264T (=DSM 44701T), isolated from a smear-ripened cheese.</title>
        <authorList>
            <consortium name="US DOE Joint Genome Institute (JGI-PGF)"/>
            <person name="Walter F."/>
            <person name="Albersmeier A."/>
            <person name="Kalinowski J."/>
            <person name="Ruckert C."/>
        </authorList>
    </citation>
    <scope>NUCLEOTIDE SEQUENCE</scope>
    <source>
        <strain evidence="7">NBRC 103034</strain>
    </source>
</reference>
<dbReference type="EMBL" id="BSNE01000003">
    <property type="protein sequence ID" value="GLQ02092.1"/>
    <property type="molecule type" value="Genomic_DNA"/>
</dbReference>
<comment type="catalytic activity">
    <reaction evidence="4 6">
        <text>L-kynurenine + H2O = anthranilate + L-alanine + H(+)</text>
        <dbReference type="Rhea" id="RHEA:16813"/>
        <dbReference type="ChEBI" id="CHEBI:15377"/>
        <dbReference type="ChEBI" id="CHEBI:15378"/>
        <dbReference type="ChEBI" id="CHEBI:16567"/>
        <dbReference type="ChEBI" id="CHEBI:57959"/>
        <dbReference type="ChEBI" id="CHEBI:57972"/>
        <dbReference type="EC" id="3.7.1.3"/>
    </reaction>
</comment>
<comment type="subunit">
    <text evidence="4 6">Homodimer.</text>
</comment>
<feature type="binding site" evidence="4">
    <location>
        <position position="251"/>
    </location>
    <ligand>
        <name>pyridoxal 5'-phosphate</name>
        <dbReference type="ChEBI" id="CHEBI:597326"/>
    </ligand>
</feature>
<dbReference type="GO" id="GO:0005737">
    <property type="term" value="C:cytoplasm"/>
    <property type="evidence" value="ECO:0007669"/>
    <property type="project" value="UniProtKB-UniRule"/>
</dbReference>
<evidence type="ECO:0000256" key="4">
    <source>
        <dbReference type="HAMAP-Rule" id="MF_01970"/>
    </source>
</evidence>
<organism evidence="7 8">
    <name type="scientific">Pseudoalteromonas tetraodonis GFC</name>
    <dbReference type="NCBI Taxonomy" id="1315271"/>
    <lineage>
        <taxon>Bacteria</taxon>
        <taxon>Pseudomonadati</taxon>
        <taxon>Pseudomonadota</taxon>
        <taxon>Gammaproteobacteria</taxon>
        <taxon>Alteromonadales</taxon>
        <taxon>Pseudoalteromonadaceae</taxon>
        <taxon>Pseudoalteromonas</taxon>
    </lineage>
</organism>
<sequence length="411" mass="45016">MNFNEIVALDKADPLANKRDEFDLPADTIYLDGNSLGALPKAVKSRVAEVVNQQWGSHLIRSWNDHQWIDLPTQVGDKIAPIIGAAKGQVICCDSISVNLFKLLSSALSLSPGRNVVLSTQDNFPTDLYMVQGLSHLLGPDLCQLELVAEQHIEQSLSDSVAVLLLTQVNFRTGQLLDMQKLTKLAHEKGILVIWDLAHSAGALPIELDNCNADFAVGCGYKYLNGGPGSPAFLYVAKRHQTSVKQPLSGWMGHAKPFAFNAEYQGADNINQYLCGTPSVIAMSALDAALDVWQDVDISQIREKSIALAEVFIKLLQTHSCLSDLRLCSTENACQRGSQLAFSHTDAFAICQALIEKGVIADFRAPNILRFGFTPLYTSFEDIWNAVTILAEVVKTQLYTQPRFNLAGKVT</sequence>
<feature type="binding site" evidence="4">
    <location>
        <position position="167"/>
    </location>
    <ligand>
        <name>pyridoxal 5'-phosphate</name>
        <dbReference type="ChEBI" id="CHEBI:597326"/>
    </ligand>
</feature>
<comment type="similarity">
    <text evidence="4 6">Belongs to the kynureninase family.</text>
</comment>
<dbReference type="GO" id="GO:0030170">
    <property type="term" value="F:pyridoxal phosphate binding"/>
    <property type="evidence" value="ECO:0007669"/>
    <property type="project" value="UniProtKB-UniRule"/>
</dbReference>
<dbReference type="AlphaFoldDB" id="A0AA37S1E4"/>
<evidence type="ECO:0000256" key="3">
    <source>
        <dbReference type="ARBA" id="ARBA00022898"/>
    </source>
</evidence>
<dbReference type="GO" id="GO:0019441">
    <property type="term" value="P:L-tryptophan catabolic process to kynurenine"/>
    <property type="evidence" value="ECO:0007669"/>
    <property type="project" value="TreeGrafter"/>
</dbReference>
<dbReference type="NCBIfam" id="TIGR01814">
    <property type="entry name" value="kynureninase"/>
    <property type="match status" value="1"/>
</dbReference>
<comment type="function">
    <text evidence="4 6">Catalyzes the cleavage of L-kynurenine (L-Kyn) and L-3-hydroxykynurenine (L-3OHKyn) into anthranilic acid (AA) and 3-hydroxyanthranilic acid (3-OHAA), respectively.</text>
</comment>